<evidence type="ECO:0000313" key="1">
    <source>
        <dbReference type="EMBL" id="MBK0330996.1"/>
    </source>
</evidence>
<organism evidence="1 2">
    <name type="scientific">Brachybacterium halotolerans</name>
    <dbReference type="NCBI Taxonomy" id="2795215"/>
    <lineage>
        <taxon>Bacteria</taxon>
        <taxon>Bacillati</taxon>
        <taxon>Actinomycetota</taxon>
        <taxon>Actinomycetes</taxon>
        <taxon>Micrococcales</taxon>
        <taxon>Dermabacteraceae</taxon>
        <taxon>Brachybacterium</taxon>
    </lineage>
</organism>
<gene>
    <name evidence="1" type="ORF">I8D64_06225</name>
</gene>
<reference evidence="1 2" key="1">
    <citation type="submission" date="2020-12" db="EMBL/GenBank/DDBJ databases">
        <title>Brachybacterium sp. MASK1Z-5, whole genome shotgun sequence.</title>
        <authorList>
            <person name="Tuo L."/>
        </authorList>
    </citation>
    <scope>NUCLEOTIDE SEQUENCE [LARGE SCALE GENOMIC DNA]</scope>
    <source>
        <strain evidence="1 2">MASK1Z-5</strain>
    </source>
</reference>
<dbReference type="EMBL" id="JAEDAJ010000002">
    <property type="protein sequence ID" value="MBK0330996.1"/>
    <property type="molecule type" value="Genomic_DNA"/>
</dbReference>
<accession>A0ABS1B8L9</accession>
<sequence>MTDGAGAFSIVTPESELELMGTGATASFLLDHGFANADREPHWHLRWCLDRMEVGESMDVGSARVVREAPYD</sequence>
<keyword evidence="2" id="KW-1185">Reference proteome</keyword>
<proteinExistence type="predicted"/>
<comment type="caution">
    <text evidence="1">The sequence shown here is derived from an EMBL/GenBank/DDBJ whole genome shotgun (WGS) entry which is preliminary data.</text>
</comment>
<name>A0ABS1B8L9_9MICO</name>
<dbReference type="Proteomes" id="UP000612352">
    <property type="component" value="Unassembled WGS sequence"/>
</dbReference>
<evidence type="ECO:0000313" key="2">
    <source>
        <dbReference type="Proteomes" id="UP000612352"/>
    </source>
</evidence>
<protein>
    <submittedName>
        <fullName evidence="1">Uncharacterized protein</fullName>
    </submittedName>
</protein>
<dbReference type="RefSeq" id="WP_200501630.1">
    <property type="nucleotide sequence ID" value="NZ_JAEDAJ010000002.1"/>
</dbReference>